<evidence type="ECO:0000313" key="1">
    <source>
        <dbReference type="EMBL" id="NJC56125.1"/>
    </source>
</evidence>
<organism evidence="1 2">
    <name type="scientific">Brevibacterium marinum</name>
    <dbReference type="NCBI Taxonomy" id="418643"/>
    <lineage>
        <taxon>Bacteria</taxon>
        <taxon>Bacillati</taxon>
        <taxon>Actinomycetota</taxon>
        <taxon>Actinomycetes</taxon>
        <taxon>Micrococcales</taxon>
        <taxon>Brevibacteriaceae</taxon>
        <taxon>Brevibacterium</taxon>
    </lineage>
</organism>
<accession>A0A846RXG9</accession>
<reference evidence="1 2" key="1">
    <citation type="submission" date="2020-03" db="EMBL/GenBank/DDBJ databases">
        <title>Sequencing the genomes of 1000 actinobacteria strains.</title>
        <authorList>
            <person name="Klenk H.-P."/>
        </authorList>
    </citation>
    <scope>NUCLEOTIDE SEQUENCE [LARGE SCALE GENOMIC DNA]</scope>
    <source>
        <strain evidence="1 2">DSM 18964</strain>
    </source>
</reference>
<sequence length="36" mass="3794">MNSLFDSIGETGFHRGFDRIHGGIAGRFAEAAGISV</sequence>
<dbReference type="Proteomes" id="UP000576792">
    <property type="component" value="Unassembled WGS sequence"/>
</dbReference>
<dbReference type="EMBL" id="JAATJN010000001">
    <property type="protein sequence ID" value="NJC56125.1"/>
    <property type="molecule type" value="Genomic_DNA"/>
</dbReference>
<gene>
    <name evidence="1" type="ORF">BKA07_001160</name>
</gene>
<protein>
    <submittedName>
        <fullName evidence="1">Uncharacterized protein</fullName>
    </submittedName>
</protein>
<comment type="caution">
    <text evidence="1">The sequence shown here is derived from an EMBL/GenBank/DDBJ whole genome shotgun (WGS) entry which is preliminary data.</text>
</comment>
<evidence type="ECO:0000313" key="2">
    <source>
        <dbReference type="Proteomes" id="UP000576792"/>
    </source>
</evidence>
<keyword evidence="2" id="KW-1185">Reference proteome</keyword>
<name>A0A846RXG9_9MICO</name>
<dbReference type="AlphaFoldDB" id="A0A846RXG9"/>
<proteinExistence type="predicted"/>